<dbReference type="InterPro" id="IPR022060">
    <property type="entry name" value="DUF3616"/>
</dbReference>
<feature type="domain" description="DUF3616" evidence="2">
    <location>
        <begin position="172"/>
        <end position="286"/>
    </location>
</feature>
<proteinExistence type="predicted"/>
<dbReference type="Pfam" id="PF12275">
    <property type="entry name" value="DUF3616"/>
    <property type="match status" value="1"/>
</dbReference>
<gene>
    <name evidence="3" type="ORF">OIK44_14745</name>
</gene>
<dbReference type="RefSeq" id="WP_273671637.1">
    <property type="nucleotide sequence ID" value="NZ_JAQQXR010000005.1"/>
</dbReference>
<evidence type="ECO:0000259" key="2">
    <source>
        <dbReference type="Pfam" id="PF12275"/>
    </source>
</evidence>
<dbReference type="Proteomes" id="UP001221208">
    <property type="component" value="Unassembled WGS sequence"/>
</dbReference>
<sequence>MHMTFPLSSTLRVLASAAVLAAAPQLHAQQPFVYHGLCDASAAVALGPDRFIVANDERNTLKIYRRDVAEAQDKVDAWKFLGTKEKKESDLEGAAILGQRIYWISSHGRNASGEVQERRWRFFASDLGDGLAPPELLGTAYTNLLADMKSEAGFARLRLAAAAERAPEAPETPTQPGGLNIEGLAAAPQGQLLIGLRSPLLHGKALLLPLQNPAELVENGGKRAKFGSPIELDLGGRGVRSIELVGTAYLIVAGPTGDSGSFALYRWSGQRNDAAVRLAHDFKTLRPEALFAIPGSDTVQILSDDGGEACKDLPEARQTFRGAVIKLPPAR</sequence>
<keyword evidence="4" id="KW-1185">Reference proteome</keyword>
<reference evidence="3 4" key="1">
    <citation type="submission" date="2022-10" db="EMBL/GenBank/DDBJ databases">
        <title>Janthinobacterium sp. hw3 Genome sequencing.</title>
        <authorList>
            <person name="Park S."/>
        </authorList>
    </citation>
    <scope>NUCLEOTIDE SEQUENCE [LARGE SCALE GENOMIC DNA]</scope>
    <source>
        <strain evidence="4">hw3</strain>
    </source>
</reference>
<feature type="signal peptide" evidence="1">
    <location>
        <begin position="1"/>
        <end position="28"/>
    </location>
</feature>
<dbReference type="EMBL" id="JAQQXR010000005">
    <property type="protein sequence ID" value="MDC8758839.1"/>
    <property type="molecule type" value="Genomic_DNA"/>
</dbReference>
<name>A0ABT5K1N4_9BURK</name>
<evidence type="ECO:0000313" key="3">
    <source>
        <dbReference type="EMBL" id="MDC8758839.1"/>
    </source>
</evidence>
<protein>
    <submittedName>
        <fullName evidence="3">DUF3616 domain-containing protein</fullName>
    </submittedName>
</protein>
<keyword evidence="1" id="KW-0732">Signal</keyword>
<comment type="caution">
    <text evidence="3">The sequence shown here is derived from an EMBL/GenBank/DDBJ whole genome shotgun (WGS) entry which is preliminary data.</text>
</comment>
<accession>A0ABT5K1N4</accession>
<evidence type="ECO:0000256" key="1">
    <source>
        <dbReference type="SAM" id="SignalP"/>
    </source>
</evidence>
<evidence type="ECO:0000313" key="4">
    <source>
        <dbReference type="Proteomes" id="UP001221208"/>
    </source>
</evidence>
<feature type="chain" id="PRO_5045328488" evidence="1">
    <location>
        <begin position="29"/>
        <end position="331"/>
    </location>
</feature>
<organism evidence="3 4">
    <name type="scientific">Janthinobacterium fluminis</name>
    <dbReference type="NCBI Taxonomy" id="2987524"/>
    <lineage>
        <taxon>Bacteria</taxon>
        <taxon>Pseudomonadati</taxon>
        <taxon>Pseudomonadota</taxon>
        <taxon>Betaproteobacteria</taxon>
        <taxon>Burkholderiales</taxon>
        <taxon>Oxalobacteraceae</taxon>
        <taxon>Janthinobacterium</taxon>
    </lineage>
</organism>